<reference evidence="2 3" key="1">
    <citation type="submission" date="2020-06" db="EMBL/GenBank/DDBJ databases">
        <title>Rheinheimera sp. nov., a marine bacterium isolated from coastal.</title>
        <authorList>
            <person name="Yu Q."/>
            <person name="Qi Y."/>
            <person name="Pu J."/>
        </authorList>
    </citation>
    <scope>NUCLEOTIDE SEQUENCE [LARGE SCALE GENOMIC DNA]</scope>
    <source>
        <strain evidence="2 3">YQF-2</strain>
    </source>
</reference>
<feature type="signal peptide" evidence="1">
    <location>
        <begin position="1"/>
        <end position="20"/>
    </location>
</feature>
<evidence type="ECO:0000313" key="3">
    <source>
        <dbReference type="Proteomes" id="UP000523161"/>
    </source>
</evidence>
<accession>A0A7Y5ANV2</accession>
<dbReference type="Proteomes" id="UP000523161">
    <property type="component" value="Unassembled WGS sequence"/>
</dbReference>
<dbReference type="RefSeq" id="WP_173499613.1">
    <property type="nucleotide sequence ID" value="NZ_JABSOD010000002.1"/>
</dbReference>
<keyword evidence="3" id="KW-1185">Reference proteome</keyword>
<dbReference type="PROSITE" id="PS51257">
    <property type="entry name" value="PROKAR_LIPOPROTEIN"/>
    <property type="match status" value="1"/>
</dbReference>
<organism evidence="2 3">
    <name type="scientific">Rheinheimera lutimaris</name>
    <dbReference type="NCBI Taxonomy" id="2740584"/>
    <lineage>
        <taxon>Bacteria</taxon>
        <taxon>Pseudomonadati</taxon>
        <taxon>Pseudomonadota</taxon>
        <taxon>Gammaproteobacteria</taxon>
        <taxon>Chromatiales</taxon>
        <taxon>Chromatiaceae</taxon>
        <taxon>Rheinheimera</taxon>
    </lineage>
</organism>
<gene>
    <name evidence="2" type="ORF">HRH59_02080</name>
</gene>
<proteinExistence type="predicted"/>
<protein>
    <submittedName>
        <fullName evidence="2">DUF4932 domain-containing protein</fullName>
    </submittedName>
</protein>
<dbReference type="InterPro" id="IPR032560">
    <property type="entry name" value="DUF4932"/>
</dbReference>
<comment type="caution">
    <text evidence="2">The sequence shown here is derived from an EMBL/GenBank/DDBJ whole genome shotgun (WGS) entry which is preliminary data.</text>
</comment>
<dbReference type="EMBL" id="JABSOD010000002">
    <property type="protein sequence ID" value="NRQ41360.1"/>
    <property type="molecule type" value="Genomic_DNA"/>
</dbReference>
<evidence type="ECO:0000256" key="1">
    <source>
        <dbReference type="SAM" id="SignalP"/>
    </source>
</evidence>
<evidence type="ECO:0000313" key="2">
    <source>
        <dbReference type="EMBL" id="NRQ41360.1"/>
    </source>
</evidence>
<feature type="chain" id="PRO_5031183873" evidence="1">
    <location>
        <begin position="21"/>
        <end position="327"/>
    </location>
</feature>
<sequence length="327" mass="36551">MKIISVIVFLLSFPVFSGQACHSGDSGQSDSRLDLLFALQLQTGYFLNNNLDIPVKEQYKAVQFDAETLTSFRILTKNGFRFSTLPAYFLSLDCQFRQSSAAPATEIRLPADKEQLFADFVSSLNNELSNGLISQLQTLSDGFDIDHALHRSIIKQTKDALKHSFTMFPQDISIIFHPLLHDGGFFFKVGGNSHSLIGPTSNRGNAVDFGPKGRITEIVAHELSHGFIDQVVYSSDVKACQAFTSETFKKNMQKNGYAEVNTIITEHMVRAIVWNVLEQLAPAYKAQVVKKEQDMGFQDLPTLANKFAQLTDVNAMFDQTKQLFNCQ</sequence>
<dbReference type="AlphaFoldDB" id="A0A7Y5ANV2"/>
<keyword evidence="1" id="KW-0732">Signal</keyword>
<dbReference type="Pfam" id="PF16286">
    <property type="entry name" value="DUF4932"/>
    <property type="match status" value="1"/>
</dbReference>
<name>A0A7Y5ANV2_9GAMM</name>